<feature type="compositionally biased region" description="Polar residues" evidence="9">
    <location>
        <begin position="631"/>
        <end position="661"/>
    </location>
</feature>
<feature type="domain" description="GRF-type" evidence="11">
    <location>
        <begin position="492"/>
        <end position="534"/>
    </location>
</feature>
<protein>
    <recommendedName>
        <fullName evidence="2">peptide-methionine (S)-S-oxide reductase</fullName>
        <ecNumber evidence="2">1.8.4.11</ecNumber>
    </recommendedName>
    <alternativeName>
        <fullName evidence="7">Peptide-methionine (S)-S-oxide reductase</fullName>
    </alternativeName>
</protein>
<evidence type="ECO:0000259" key="10">
    <source>
        <dbReference type="PROSITE" id="PS50158"/>
    </source>
</evidence>
<dbReference type="Pfam" id="PF01396">
    <property type="entry name" value="Zn_ribbon_Top1"/>
    <property type="match status" value="1"/>
</dbReference>
<proteinExistence type="inferred from homology"/>
<name>A0A834MZT9_VESGE</name>
<dbReference type="Gene3D" id="3.30.65.10">
    <property type="entry name" value="Bacterial Topoisomerase I, domain 1"/>
    <property type="match status" value="1"/>
</dbReference>
<dbReference type="InterPro" id="IPR010666">
    <property type="entry name" value="Znf_GRF"/>
</dbReference>
<evidence type="ECO:0000313" key="13">
    <source>
        <dbReference type="Proteomes" id="UP000617340"/>
    </source>
</evidence>
<evidence type="ECO:0000256" key="8">
    <source>
        <dbReference type="PROSITE-ProRule" id="PRU00047"/>
    </source>
</evidence>
<dbReference type="AlphaFoldDB" id="A0A834MZT9"/>
<dbReference type="SUPFAM" id="SSF55068">
    <property type="entry name" value="Peptide methionine sulfoxide reductase"/>
    <property type="match status" value="1"/>
</dbReference>
<dbReference type="GO" id="GO:0003916">
    <property type="term" value="F:DNA topoisomerase activity"/>
    <property type="evidence" value="ECO:0007669"/>
    <property type="project" value="InterPro"/>
</dbReference>
<dbReference type="InterPro" id="IPR036509">
    <property type="entry name" value="Met_Sox_Rdtase_MsrA_sf"/>
</dbReference>
<dbReference type="GO" id="GO:0003677">
    <property type="term" value="F:DNA binding"/>
    <property type="evidence" value="ECO:0007669"/>
    <property type="project" value="InterPro"/>
</dbReference>
<dbReference type="Pfam" id="PF06839">
    <property type="entry name" value="Zn_ribbon_GRF"/>
    <property type="match status" value="2"/>
</dbReference>
<evidence type="ECO:0000256" key="7">
    <source>
        <dbReference type="ARBA" id="ARBA00030643"/>
    </source>
</evidence>
<feature type="domain" description="CCHC-type" evidence="10">
    <location>
        <begin position="667"/>
        <end position="684"/>
    </location>
</feature>
<dbReference type="Pfam" id="PF01625">
    <property type="entry name" value="PMSR"/>
    <property type="match status" value="1"/>
</dbReference>
<organism evidence="12 13">
    <name type="scientific">Vespula germanica</name>
    <name type="common">German yellow jacket</name>
    <name type="synonym">Paravespula germanica</name>
    <dbReference type="NCBI Taxonomy" id="30212"/>
    <lineage>
        <taxon>Eukaryota</taxon>
        <taxon>Metazoa</taxon>
        <taxon>Ecdysozoa</taxon>
        <taxon>Arthropoda</taxon>
        <taxon>Hexapoda</taxon>
        <taxon>Insecta</taxon>
        <taxon>Pterygota</taxon>
        <taxon>Neoptera</taxon>
        <taxon>Endopterygota</taxon>
        <taxon>Hymenoptera</taxon>
        <taxon>Apocrita</taxon>
        <taxon>Aculeata</taxon>
        <taxon>Vespoidea</taxon>
        <taxon>Vespidae</taxon>
        <taxon>Vespinae</taxon>
        <taxon>Vespula</taxon>
    </lineage>
</organism>
<evidence type="ECO:0000256" key="9">
    <source>
        <dbReference type="SAM" id="MobiDB-lite"/>
    </source>
</evidence>
<feature type="compositionally biased region" description="Low complexity" evidence="9">
    <location>
        <begin position="556"/>
        <end position="570"/>
    </location>
</feature>
<evidence type="ECO:0000256" key="6">
    <source>
        <dbReference type="ARBA" id="ARBA00023002"/>
    </source>
</evidence>
<feature type="domain" description="GRF-type" evidence="11">
    <location>
        <begin position="586"/>
        <end position="628"/>
    </location>
</feature>
<feature type="region of interest" description="Disordered" evidence="9">
    <location>
        <begin position="536"/>
        <end position="573"/>
    </location>
</feature>
<feature type="compositionally biased region" description="Polar residues" evidence="9">
    <location>
        <begin position="422"/>
        <end position="435"/>
    </location>
</feature>
<dbReference type="PROSITE" id="PS51999">
    <property type="entry name" value="ZF_GRF"/>
    <property type="match status" value="2"/>
</dbReference>
<dbReference type="InterPro" id="IPR013498">
    <property type="entry name" value="Topo_IA_Znf"/>
</dbReference>
<dbReference type="InterPro" id="IPR002569">
    <property type="entry name" value="Met_Sox_Rdtase_MsrA_dom"/>
</dbReference>
<dbReference type="PANTHER" id="PTHR43774">
    <property type="entry name" value="PEPTIDE METHIONINE SULFOXIDE REDUCTASE"/>
    <property type="match status" value="1"/>
</dbReference>
<keyword evidence="13" id="KW-1185">Reference proteome</keyword>
<dbReference type="Proteomes" id="UP000617340">
    <property type="component" value="Unassembled WGS sequence"/>
</dbReference>
<feature type="compositionally biased region" description="Polar residues" evidence="9">
    <location>
        <begin position="405"/>
        <end position="415"/>
    </location>
</feature>
<feature type="region of interest" description="Disordered" evidence="9">
    <location>
        <begin position="631"/>
        <end position="662"/>
    </location>
</feature>
<dbReference type="PROSITE" id="PS50158">
    <property type="entry name" value="ZF_CCHC"/>
    <property type="match status" value="1"/>
</dbReference>
<comment type="caution">
    <text evidence="12">The sequence shown here is derived from an EMBL/GenBank/DDBJ whole genome shotgun (WGS) entry which is preliminary data.</text>
</comment>
<dbReference type="PANTHER" id="PTHR43774:SF1">
    <property type="entry name" value="PEPTIDE METHIONINE SULFOXIDE REDUCTASE MSRA 2"/>
    <property type="match status" value="1"/>
</dbReference>
<keyword evidence="5" id="KW-0862">Zinc</keyword>
<evidence type="ECO:0000256" key="4">
    <source>
        <dbReference type="ARBA" id="ARBA00022771"/>
    </source>
</evidence>
<feature type="region of interest" description="Disordered" evidence="9">
    <location>
        <begin position="405"/>
        <end position="459"/>
    </location>
</feature>
<dbReference type="HAMAP" id="MF_01401">
    <property type="entry name" value="MsrA"/>
    <property type="match status" value="1"/>
</dbReference>
<dbReference type="NCBIfam" id="TIGR00401">
    <property type="entry name" value="msrA"/>
    <property type="match status" value="1"/>
</dbReference>
<dbReference type="InterPro" id="IPR001878">
    <property type="entry name" value="Znf_CCHC"/>
</dbReference>
<dbReference type="GO" id="GO:0005694">
    <property type="term" value="C:chromosome"/>
    <property type="evidence" value="ECO:0007669"/>
    <property type="project" value="InterPro"/>
</dbReference>
<dbReference type="EC" id="1.8.4.11" evidence="2"/>
<keyword evidence="4 8" id="KW-0863">Zinc-finger</keyword>
<dbReference type="FunFam" id="3.30.1060.10:FF:000004">
    <property type="entry name" value="Peptide methionine sulfoxide reductase A5"/>
    <property type="match status" value="1"/>
</dbReference>
<gene>
    <name evidence="12" type="ORF">HZH68_011028</name>
</gene>
<dbReference type="GO" id="GO:0008270">
    <property type="term" value="F:zinc ion binding"/>
    <property type="evidence" value="ECO:0007669"/>
    <property type="project" value="UniProtKB-KW"/>
</dbReference>
<reference evidence="12" key="1">
    <citation type="journal article" date="2020" name="G3 (Bethesda)">
        <title>High-Quality Assemblies for Three Invasive Social Wasps from the &lt;i&gt;Vespula&lt;/i&gt; Genus.</title>
        <authorList>
            <person name="Harrop T.W.R."/>
            <person name="Guhlin J."/>
            <person name="McLaughlin G.M."/>
            <person name="Permina E."/>
            <person name="Stockwell P."/>
            <person name="Gilligan J."/>
            <person name="Le Lec M.F."/>
            <person name="Gruber M.A.M."/>
            <person name="Quinn O."/>
            <person name="Lovegrove M."/>
            <person name="Duncan E.J."/>
            <person name="Remnant E.J."/>
            <person name="Van Eeckhoven J."/>
            <person name="Graham B."/>
            <person name="Knapp R.A."/>
            <person name="Langford K.W."/>
            <person name="Kronenberg Z."/>
            <person name="Press M.O."/>
            <person name="Eacker S.M."/>
            <person name="Wilson-Rankin E.E."/>
            <person name="Purcell J."/>
            <person name="Lester P.J."/>
            <person name="Dearden P.K."/>
        </authorList>
    </citation>
    <scope>NUCLEOTIDE SEQUENCE</scope>
    <source>
        <strain evidence="12">Linc-1</strain>
    </source>
</reference>
<accession>A0A834MZT9</accession>
<comment type="similarity">
    <text evidence="1">Belongs to the MsrA Met sulfoxide reductase family.</text>
</comment>
<keyword evidence="3" id="KW-0479">Metal-binding</keyword>
<evidence type="ECO:0000259" key="11">
    <source>
        <dbReference type="PROSITE" id="PS51999"/>
    </source>
</evidence>
<evidence type="ECO:0000256" key="3">
    <source>
        <dbReference type="ARBA" id="ARBA00022723"/>
    </source>
</evidence>
<evidence type="ECO:0000256" key="5">
    <source>
        <dbReference type="ARBA" id="ARBA00022833"/>
    </source>
</evidence>
<sequence>MASRVILKTCKKTTKIGGPSQIRFFNVNVKKMPGQLEEVEGKHATFGMGCFWAGDSLFGALPGVIRTCVGYSGGTKETPTYKNIGDHTEVIDIEFDPDVVSYAQLLSIFWNNHEYSLITKIKRQYMSLILYHDEEQKMIAEKSKDQEQSERGETFVTEIKPFEKFYPAEDYHQKYRLQNHPWLVETTGLTTGEILRTSPLAAKLNGYIAGVGSLEQLEKDLPNFGLSDKAAQICDGQKDPKLVLQEQIAKYRDVFKLAIQHANLIDNAIAEYIEEQPTQVQETDIINTSTNIVVFKCPKCNSDMTLKDRKQGTGKYISCMGFPSCNNAIWFPQSIENVTVLEDTCTQCSGNMHKLEFKLARNMFHLFGSTYITCIGGCDPNFNETINIKDDTIKKISRITDSGYETTNDRSVSSRTEIHNNMGESISNSRMITQRSENRSRNPNNKKKGNITKMKNNTNNFNQTIEFQSDNRTNSNDIVSWGNIDNDAEIICQCHQQAILLTVRKDGPNQGRQFYKCAQPQGSGCNFFLWASDRPQENTTNHNDHSNQISNRSWMTQSQTQQPSTSSNSTDWRNTSISEANNVIMCICNEPARQFTVQKEGPNKGRLFYTCPKGRDSTCNFFKWADVDASVNTNGRTDSRNSGNRNSYFKPKGNSSSNKLQGTRVKRKCGICGTEGHTRKTCPENVMD</sequence>
<dbReference type="Gene3D" id="3.30.1060.10">
    <property type="entry name" value="Peptide methionine sulphoxide reductase MsrA"/>
    <property type="match status" value="1"/>
</dbReference>
<dbReference type="GO" id="GO:0006265">
    <property type="term" value="P:DNA topological change"/>
    <property type="evidence" value="ECO:0007669"/>
    <property type="project" value="InterPro"/>
</dbReference>
<dbReference type="EMBL" id="JACSDZ010000011">
    <property type="protein sequence ID" value="KAF7391485.1"/>
    <property type="molecule type" value="Genomic_DNA"/>
</dbReference>
<feature type="compositionally biased region" description="Polar residues" evidence="9">
    <location>
        <begin position="537"/>
        <end position="555"/>
    </location>
</feature>
<evidence type="ECO:0000256" key="1">
    <source>
        <dbReference type="ARBA" id="ARBA00005591"/>
    </source>
</evidence>
<dbReference type="GO" id="GO:0008113">
    <property type="term" value="F:peptide-methionine (S)-S-oxide reductase activity"/>
    <property type="evidence" value="ECO:0007669"/>
    <property type="project" value="UniProtKB-EC"/>
</dbReference>
<evidence type="ECO:0000313" key="12">
    <source>
        <dbReference type="EMBL" id="KAF7391485.1"/>
    </source>
</evidence>
<keyword evidence="6" id="KW-0560">Oxidoreductase</keyword>
<evidence type="ECO:0000256" key="2">
    <source>
        <dbReference type="ARBA" id="ARBA00012502"/>
    </source>
</evidence>